<keyword evidence="2" id="KW-1003">Cell membrane</keyword>
<feature type="transmembrane region" description="Helical" evidence="6">
    <location>
        <begin position="64"/>
        <end position="83"/>
    </location>
</feature>
<dbReference type="Proteomes" id="UP000186218">
    <property type="component" value="Unassembled WGS sequence"/>
</dbReference>
<organism evidence="8 9">
    <name type="scientific">Williamsia sterculiae</name>
    <dbReference type="NCBI Taxonomy" id="1344003"/>
    <lineage>
        <taxon>Bacteria</taxon>
        <taxon>Bacillati</taxon>
        <taxon>Actinomycetota</taxon>
        <taxon>Actinomycetes</taxon>
        <taxon>Mycobacteriales</taxon>
        <taxon>Nocardiaceae</taxon>
        <taxon>Williamsia</taxon>
    </lineage>
</organism>
<evidence type="ECO:0000256" key="5">
    <source>
        <dbReference type="ARBA" id="ARBA00023136"/>
    </source>
</evidence>
<keyword evidence="5 6" id="KW-0472">Membrane</keyword>
<dbReference type="PANTHER" id="PTHR36115">
    <property type="entry name" value="PROLINE-RICH ANTIGEN HOMOLOG-RELATED"/>
    <property type="match status" value="1"/>
</dbReference>
<reference evidence="8 9" key="1">
    <citation type="submission" date="2017-01" db="EMBL/GenBank/DDBJ databases">
        <authorList>
            <person name="Mah S.A."/>
            <person name="Swanson W.J."/>
            <person name="Moy G.W."/>
            <person name="Vacquier V.D."/>
        </authorList>
    </citation>
    <scope>NUCLEOTIDE SEQUENCE [LARGE SCALE GENOMIC DNA]</scope>
    <source>
        <strain evidence="8 9">CPCC 203464</strain>
    </source>
</reference>
<name>A0A1N7GE67_9NOCA</name>
<evidence type="ECO:0000259" key="7">
    <source>
        <dbReference type="Pfam" id="PF06271"/>
    </source>
</evidence>
<evidence type="ECO:0000256" key="1">
    <source>
        <dbReference type="ARBA" id="ARBA00004651"/>
    </source>
</evidence>
<feature type="domain" description="RDD" evidence="7">
    <location>
        <begin position="26"/>
        <end position="151"/>
    </location>
</feature>
<dbReference type="InterPro" id="IPR010432">
    <property type="entry name" value="RDD"/>
</dbReference>
<sequence>MTAADDARPTYPTDRRGTPIYPRDTYSPWWRRGCASIIDNALTLIIYVPVWIGHALHVGQPWSTAMYSILLVADVAFWVWNSLIRQGRSGSSLGKQWCDIQIVDTDTGQPIGAIGCLYRTLVHFVDNIALGLGWLWPLWGRRRRTFADMIARTIAVPAHDTTVVAAYR</sequence>
<evidence type="ECO:0000256" key="4">
    <source>
        <dbReference type="ARBA" id="ARBA00022989"/>
    </source>
</evidence>
<evidence type="ECO:0000256" key="3">
    <source>
        <dbReference type="ARBA" id="ARBA00022692"/>
    </source>
</evidence>
<gene>
    <name evidence="8" type="ORF">SAMN05445060_2683</name>
</gene>
<keyword evidence="3 6" id="KW-0812">Transmembrane</keyword>
<evidence type="ECO:0000313" key="8">
    <source>
        <dbReference type="EMBL" id="SIS10915.1"/>
    </source>
</evidence>
<dbReference type="Pfam" id="PF06271">
    <property type="entry name" value="RDD"/>
    <property type="match status" value="1"/>
</dbReference>
<dbReference type="GO" id="GO:0005886">
    <property type="term" value="C:plasma membrane"/>
    <property type="evidence" value="ECO:0007669"/>
    <property type="project" value="UniProtKB-SubCell"/>
</dbReference>
<evidence type="ECO:0000256" key="2">
    <source>
        <dbReference type="ARBA" id="ARBA00022475"/>
    </source>
</evidence>
<protein>
    <submittedName>
        <fullName evidence="8">Uncharacterized membrane protein YckC, RDD family</fullName>
    </submittedName>
</protein>
<accession>A0A1N7GE67</accession>
<proteinExistence type="predicted"/>
<keyword evidence="9" id="KW-1185">Reference proteome</keyword>
<evidence type="ECO:0000313" key="9">
    <source>
        <dbReference type="Proteomes" id="UP000186218"/>
    </source>
</evidence>
<dbReference type="RefSeq" id="WP_076480346.1">
    <property type="nucleotide sequence ID" value="NZ_FTNT01000008.1"/>
</dbReference>
<dbReference type="STRING" id="1344003.SAMN05445060_2683"/>
<dbReference type="InterPro" id="IPR051791">
    <property type="entry name" value="Pra-immunoreactive"/>
</dbReference>
<dbReference type="OrthoDB" id="9793824at2"/>
<dbReference type="EMBL" id="FTNT01000008">
    <property type="protein sequence ID" value="SIS10915.1"/>
    <property type="molecule type" value="Genomic_DNA"/>
</dbReference>
<dbReference type="AlphaFoldDB" id="A0A1N7GE67"/>
<comment type="subcellular location">
    <subcellularLocation>
        <location evidence="1">Cell membrane</location>
        <topology evidence="1">Multi-pass membrane protein</topology>
    </subcellularLocation>
</comment>
<feature type="transmembrane region" description="Helical" evidence="6">
    <location>
        <begin position="33"/>
        <end position="52"/>
    </location>
</feature>
<dbReference type="PANTHER" id="PTHR36115:SF6">
    <property type="entry name" value="PROLINE-RICH ANTIGEN HOMOLOG"/>
    <property type="match status" value="1"/>
</dbReference>
<keyword evidence="4 6" id="KW-1133">Transmembrane helix</keyword>
<evidence type="ECO:0000256" key="6">
    <source>
        <dbReference type="SAM" id="Phobius"/>
    </source>
</evidence>